<dbReference type="NCBIfam" id="TIGR03434">
    <property type="entry name" value="ADOP"/>
    <property type="match status" value="1"/>
</dbReference>
<dbReference type="eggNOG" id="COG0577">
    <property type="taxonomic scope" value="Bacteria"/>
</dbReference>
<dbReference type="GO" id="GO:0022857">
    <property type="term" value="F:transmembrane transporter activity"/>
    <property type="evidence" value="ECO:0007669"/>
    <property type="project" value="TreeGrafter"/>
</dbReference>
<protein>
    <recommendedName>
        <fullName evidence="11">ABC3 transporter permease protein domain-containing protein</fullName>
    </recommendedName>
</protein>
<feature type="transmembrane region" description="Helical" evidence="7">
    <location>
        <begin position="885"/>
        <end position="911"/>
    </location>
</feature>
<sequence length="1403" mass="152897">MRRLREWLQETHGDTFELVRHFLARFFDSEMVATTGEWQKVAIGVFAAVVSLGIMGINTYWQRYALLQVPAISTRELYQAAVREDLLAFLGLAMGITALVTLVQWDSLFPSLRDCLALAGFPVSARQIFFAKFTALVLLFAAFALALNAPISGLFSTAIAGPWQENPSGVTTKLATLATTVGACTFVFFTLLAFQGLMLNIVPGRYFLRVSLTMQAALFVATVGSLPLLGRQPAMAAWWPPVWFLRLWESIVTGPRSAARPALLALAVPPVLAVIFYLVSYHRYRRLLLEAPPSHAGGRFSGVGARLLEAWIPEPREQAAFAFIWKTLARSRSHRLILLACGGIALGWVVKGALDSPPVSLHDEGMYGLVAAFVPLGLSILTILALRYLFSLPVALPANWMFQTADAEGRAAWLAAVQRFVITCGIAPFYLISFPATVVILGPLRAIAITALGAVFALLSFERLFRHWRKLPFTCSYLPGKKPVWLMMLRSSLGLIYLAAVPQLLLSASGDMAGFLALFTLLAGVWWRWRGAREREWAEASLLYVEAHDPELFALGLRPLEQDAAVTSTQQRAPEMFSAGLVASRGILPEAWEEELDADRRNPGALLHTFLEDIRYGSRLIRRNPLLSLVVVLTLTVGIGINASVFTVVNGMMLRPHVSGDPSTFVRIVPESRMQGVPRQLSYHEYLSLRDHTRSLRQLAAFSYFPAMIGEDDPGGNPGIAVSCNFFLVEGIARPMLGRLLDASDCEAPGQAPAAVISAKTWRTRFASDPHIAGRSIRLDNRPVTVVGVVPDLTTGWFNPPSIWIPYTAQPYLDSTRNAFVDENVLWLSLAGRLAPGYSRSQVGAEFNILEHQEDRQHPGRSTAVVTTDGSWLEEFELNMSGRQLMLLAFFLGSFVLVLLIACANVATLLLSRAASRRKEIAVRLSLGAPRIRLVRMLITESLILASIAGAASVYIVRHVPVPLFRYLAPRSPEFPMSPDWLIFTYLAAVVLLCGIGSGLAPALESVNVDLSSSIKGQTGSPGGNRVRGWLVSAQVAMSMVLLVGAGLFGKAEDRTLHADPGYLPQKVVVAPIRFPESTTLEASRVRLDAIAQRVRGLPGVHSVAFSDGLPMIDCSTLELRPPGRSDAVQPVDVYTGSPGFFETLGLPIVRGREFQEADREAIVVSRSLARLFWPREDPLGKTVSLSGITATVVGVAKDVEASRFGASENLPLYRVRRPHASHNILAVRFDGDARAGATALRASFQEYDPGMFVTARVLQSWIDQITEVLWNVVSLILLLGVVATVLATTGIYGAVSFAVNQRTREMGIRLALGAQRLHIVREVFLSGGRPVVRGLFLGLWLSVAVAATLHHGMSGTPLRLDNEDPLLYGGAALLLAGAAAVAMAGPARRSSKSDPLDALRCD</sequence>
<keyword evidence="3 7" id="KW-0812">Transmembrane</keyword>
<evidence type="ECO:0000313" key="10">
    <source>
        <dbReference type="EMBL" id="ABJ86198.1"/>
    </source>
</evidence>
<dbReference type="Pfam" id="PF02687">
    <property type="entry name" value="FtsX"/>
    <property type="match status" value="2"/>
</dbReference>
<feature type="transmembrane region" description="Helical" evidence="7">
    <location>
        <begin position="934"/>
        <end position="957"/>
    </location>
</feature>
<gene>
    <name evidence="10" type="ordered locus">Acid_5245</name>
</gene>
<evidence type="ECO:0000256" key="6">
    <source>
        <dbReference type="ARBA" id="ARBA00038076"/>
    </source>
</evidence>
<dbReference type="PANTHER" id="PTHR30572">
    <property type="entry name" value="MEMBRANE COMPONENT OF TRANSPORTER-RELATED"/>
    <property type="match status" value="1"/>
</dbReference>
<feature type="domain" description="ABC3 transporter permease C-terminal" evidence="8">
    <location>
        <begin position="895"/>
        <end position="1008"/>
    </location>
</feature>
<feature type="transmembrane region" description="Helical" evidence="7">
    <location>
        <begin position="485"/>
        <end position="506"/>
    </location>
</feature>
<evidence type="ECO:0000259" key="8">
    <source>
        <dbReference type="Pfam" id="PF02687"/>
    </source>
</evidence>
<feature type="transmembrane region" description="Helical" evidence="7">
    <location>
        <begin position="1332"/>
        <end position="1354"/>
    </location>
</feature>
<feature type="transmembrane region" description="Helical" evidence="7">
    <location>
        <begin position="258"/>
        <end position="279"/>
    </location>
</feature>
<feature type="transmembrane region" description="Helical" evidence="7">
    <location>
        <begin position="206"/>
        <end position="229"/>
    </location>
</feature>
<feature type="transmembrane region" description="Helical" evidence="7">
    <location>
        <begin position="336"/>
        <end position="354"/>
    </location>
</feature>
<dbReference type="InterPro" id="IPR025857">
    <property type="entry name" value="MacB_PCD"/>
</dbReference>
<dbReference type="EMBL" id="CP000473">
    <property type="protein sequence ID" value="ABJ86198.1"/>
    <property type="molecule type" value="Genomic_DNA"/>
</dbReference>
<feature type="transmembrane region" description="Helical" evidence="7">
    <location>
        <begin position="981"/>
        <end position="1004"/>
    </location>
</feature>
<feature type="transmembrane region" description="Helical" evidence="7">
    <location>
        <begin position="129"/>
        <end position="154"/>
    </location>
</feature>
<feature type="transmembrane region" description="Helical" evidence="7">
    <location>
        <begin position="411"/>
        <end position="432"/>
    </location>
</feature>
<feature type="transmembrane region" description="Helical" evidence="7">
    <location>
        <begin position="174"/>
        <end position="194"/>
    </location>
</feature>
<feature type="transmembrane region" description="Helical" evidence="7">
    <location>
        <begin position="366"/>
        <end position="390"/>
    </location>
</feature>
<dbReference type="HOGENOM" id="CLU_254167_0_0_0"/>
<comment type="subcellular location">
    <subcellularLocation>
        <location evidence="1">Cell membrane</location>
        <topology evidence="1">Multi-pass membrane protein</topology>
    </subcellularLocation>
</comment>
<evidence type="ECO:0000256" key="2">
    <source>
        <dbReference type="ARBA" id="ARBA00022475"/>
    </source>
</evidence>
<evidence type="ECO:0000259" key="9">
    <source>
        <dbReference type="Pfam" id="PF12704"/>
    </source>
</evidence>
<dbReference type="InterPro" id="IPR017800">
    <property type="entry name" value="ADOP"/>
</dbReference>
<feature type="transmembrane region" description="Helical" evidence="7">
    <location>
        <begin position="512"/>
        <end position="529"/>
    </location>
</feature>
<reference evidence="10" key="1">
    <citation type="submission" date="2006-10" db="EMBL/GenBank/DDBJ databases">
        <title>Complete sequence of Solibacter usitatus Ellin6076.</title>
        <authorList>
            <consortium name="US DOE Joint Genome Institute"/>
            <person name="Copeland A."/>
            <person name="Lucas S."/>
            <person name="Lapidus A."/>
            <person name="Barry K."/>
            <person name="Detter J.C."/>
            <person name="Glavina del Rio T."/>
            <person name="Hammon N."/>
            <person name="Israni S."/>
            <person name="Dalin E."/>
            <person name="Tice H."/>
            <person name="Pitluck S."/>
            <person name="Thompson L.S."/>
            <person name="Brettin T."/>
            <person name="Bruce D."/>
            <person name="Han C."/>
            <person name="Tapia R."/>
            <person name="Gilna P."/>
            <person name="Schmutz J."/>
            <person name="Larimer F."/>
            <person name="Land M."/>
            <person name="Hauser L."/>
            <person name="Kyrpides N."/>
            <person name="Mikhailova N."/>
            <person name="Janssen P.H."/>
            <person name="Kuske C.R."/>
            <person name="Richardson P."/>
        </authorList>
    </citation>
    <scope>NUCLEOTIDE SEQUENCE</scope>
    <source>
        <strain evidence="10">Ellin6076</strain>
    </source>
</reference>
<evidence type="ECO:0000256" key="3">
    <source>
        <dbReference type="ARBA" id="ARBA00022692"/>
    </source>
</evidence>
<feature type="domain" description="MacB-like periplasmic core" evidence="9">
    <location>
        <begin position="628"/>
        <end position="847"/>
    </location>
</feature>
<feature type="transmembrane region" description="Helical" evidence="7">
    <location>
        <begin position="444"/>
        <end position="465"/>
    </location>
</feature>
<dbReference type="GO" id="GO:0005886">
    <property type="term" value="C:plasma membrane"/>
    <property type="evidence" value="ECO:0007669"/>
    <property type="project" value="UniProtKB-SubCell"/>
</dbReference>
<feature type="transmembrane region" description="Helical" evidence="7">
    <location>
        <begin position="86"/>
        <end position="108"/>
    </location>
</feature>
<dbReference type="KEGG" id="sus:Acid_5245"/>
<dbReference type="PANTHER" id="PTHR30572:SF4">
    <property type="entry name" value="ABC TRANSPORTER PERMEASE YTRF"/>
    <property type="match status" value="1"/>
</dbReference>
<dbReference type="STRING" id="234267.Acid_5245"/>
<feature type="transmembrane region" description="Helical" evidence="7">
    <location>
        <begin position="626"/>
        <end position="649"/>
    </location>
</feature>
<organism evidence="10">
    <name type="scientific">Solibacter usitatus (strain Ellin6076)</name>
    <dbReference type="NCBI Taxonomy" id="234267"/>
    <lineage>
        <taxon>Bacteria</taxon>
        <taxon>Pseudomonadati</taxon>
        <taxon>Acidobacteriota</taxon>
        <taxon>Terriglobia</taxon>
        <taxon>Bryobacterales</taxon>
        <taxon>Solibacteraceae</taxon>
        <taxon>Candidatus Solibacter</taxon>
    </lineage>
</organism>
<comment type="similarity">
    <text evidence="6">Belongs to the ABC-4 integral membrane protein family.</text>
</comment>
<evidence type="ECO:0008006" key="11">
    <source>
        <dbReference type="Google" id="ProtNLM"/>
    </source>
</evidence>
<keyword evidence="4 7" id="KW-1133">Transmembrane helix</keyword>
<dbReference type="OrthoDB" id="99876at2"/>
<proteinExistence type="inferred from homology"/>
<evidence type="ECO:0000256" key="1">
    <source>
        <dbReference type="ARBA" id="ARBA00004651"/>
    </source>
</evidence>
<evidence type="ECO:0000256" key="5">
    <source>
        <dbReference type="ARBA" id="ARBA00023136"/>
    </source>
</evidence>
<feature type="domain" description="ABC3 transporter permease C-terminal" evidence="8">
    <location>
        <begin position="1279"/>
        <end position="1396"/>
    </location>
</feature>
<feature type="transmembrane region" description="Helical" evidence="7">
    <location>
        <begin position="1366"/>
        <end position="1385"/>
    </location>
</feature>
<dbReference type="InParanoid" id="Q01VW7"/>
<feature type="domain" description="MacB-like periplasmic core" evidence="9">
    <location>
        <begin position="1040"/>
        <end position="1206"/>
    </location>
</feature>
<evidence type="ECO:0000256" key="7">
    <source>
        <dbReference type="SAM" id="Phobius"/>
    </source>
</evidence>
<evidence type="ECO:0000256" key="4">
    <source>
        <dbReference type="ARBA" id="ARBA00022989"/>
    </source>
</evidence>
<keyword evidence="5 7" id="KW-0472">Membrane</keyword>
<dbReference type="Pfam" id="PF12704">
    <property type="entry name" value="MacB_PCD"/>
    <property type="match status" value="2"/>
</dbReference>
<accession>Q01VW7</accession>
<feature type="transmembrane region" description="Helical" evidence="7">
    <location>
        <begin position="41"/>
        <end position="61"/>
    </location>
</feature>
<feature type="transmembrane region" description="Helical" evidence="7">
    <location>
        <begin position="1269"/>
        <end position="1300"/>
    </location>
</feature>
<dbReference type="InterPro" id="IPR050250">
    <property type="entry name" value="Macrolide_Exporter_MacB"/>
</dbReference>
<name>Q01VW7_SOLUE</name>
<dbReference type="InterPro" id="IPR003838">
    <property type="entry name" value="ABC3_permease_C"/>
</dbReference>
<feature type="transmembrane region" description="Helical" evidence="7">
    <location>
        <begin position="1030"/>
        <end position="1049"/>
    </location>
</feature>
<keyword evidence="2" id="KW-1003">Cell membrane</keyword>